<evidence type="ECO:0000259" key="9">
    <source>
        <dbReference type="Pfam" id="PF00483"/>
    </source>
</evidence>
<evidence type="ECO:0000313" key="10">
    <source>
        <dbReference type="EMBL" id="PIR96599.1"/>
    </source>
</evidence>
<evidence type="ECO:0000256" key="6">
    <source>
        <dbReference type="ARBA" id="ARBA00022723"/>
    </source>
</evidence>
<dbReference type="GO" id="GO:0008879">
    <property type="term" value="F:glucose-1-phosphate thymidylyltransferase activity"/>
    <property type="evidence" value="ECO:0007669"/>
    <property type="project" value="UniProtKB-EC"/>
</dbReference>
<keyword evidence="4" id="KW-0808">Transferase</keyword>
<dbReference type="InterPro" id="IPR029044">
    <property type="entry name" value="Nucleotide-diphossugar_trans"/>
</dbReference>
<comment type="caution">
    <text evidence="10">The sequence shown here is derived from an EMBL/GenBank/DDBJ whole genome shotgun (WGS) entry which is preliminary data.</text>
</comment>
<keyword evidence="7" id="KW-0460">Magnesium</keyword>
<dbReference type="PANTHER" id="PTHR43532:SF1">
    <property type="entry name" value="GLUCOSE-1-PHOSPHATE THYMIDYLYLTRANSFERASE 1"/>
    <property type="match status" value="1"/>
</dbReference>
<accession>A0A2H0VE21</accession>
<organism evidence="10 11">
    <name type="scientific">Candidatus Doudnabacteria bacterium CG10_big_fil_rev_8_21_14_0_10_42_18</name>
    <dbReference type="NCBI Taxonomy" id="1974552"/>
    <lineage>
        <taxon>Bacteria</taxon>
        <taxon>Candidatus Doudnaibacteriota</taxon>
    </lineage>
</organism>
<dbReference type="PANTHER" id="PTHR43532">
    <property type="entry name" value="GLUCOSE-1-PHOSPHATE THYMIDYLYLTRANSFERASE"/>
    <property type="match status" value="1"/>
</dbReference>
<proteinExistence type="inferred from homology"/>
<dbReference type="SUPFAM" id="SSF53448">
    <property type="entry name" value="Nucleotide-diphospho-sugar transferases"/>
    <property type="match status" value="1"/>
</dbReference>
<sequence length="238" mass="26486">MKGIILSGGSGTRLMPLTKITSKQLLPVYDKPMIFYPLNTLLKAGIKDILLIVSPEHAGDYSELLGSGEEFGAKFTYIVQNKPEGLAQAFILGADFIDSESVCMILGDNIFEDDFSETIKNFKGGGQVFAKKVKDPERFGVVRFDSKMNAVQIEEKPKKHISEYAITGLYIYDGRVVEAARGVKPSARGELEITDLHNWYLKRGELKVDIVKGDWVDAGTFESLFKASELARNKLLKR</sequence>
<evidence type="ECO:0000256" key="7">
    <source>
        <dbReference type="ARBA" id="ARBA00022842"/>
    </source>
</evidence>
<evidence type="ECO:0000256" key="5">
    <source>
        <dbReference type="ARBA" id="ARBA00022695"/>
    </source>
</evidence>
<dbReference type="Pfam" id="PF00483">
    <property type="entry name" value="NTP_transferase"/>
    <property type="match status" value="1"/>
</dbReference>
<dbReference type="AlphaFoldDB" id="A0A2H0VE21"/>
<keyword evidence="6" id="KW-0479">Metal-binding</keyword>
<dbReference type="EMBL" id="PFAK01000003">
    <property type="protein sequence ID" value="PIR96599.1"/>
    <property type="molecule type" value="Genomic_DNA"/>
</dbReference>
<evidence type="ECO:0000256" key="8">
    <source>
        <dbReference type="ARBA" id="ARBA00049336"/>
    </source>
</evidence>
<dbReference type="InterPro" id="IPR005907">
    <property type="entry name" value="G1P_thy_trans_s"/>
</dbReference>
<comment type="similarity">
    <text evidence="2">Belongs to the glucose-1-phosphate thymidylyltransferase family.</text>
</comment>
<keyword evidence="10" id="KW-0167">Capsid protein</keyword>
<evidence type="ECO:0000256" key="1">
    <source>
        <dbReference type="ARBA" id="ARBA00001946"/>
    </source>
</evidence>
<gene>
    <name evidence="10" type="ORF">COT92_00195</name>
</gene>
<evidence type="ECO:0000256" key="4">
    <source>
        <dbReference type="ARBA" id="ARBA00022679"/>
    </source>
</evidence>
<comment type="cofactor">
    <cofactor evidence="1">
        <name>Mg(2+)</name>
        <dbReference type="ChEBI" id="CHEBI:18420"/>
    </cofactor>
</comment>
<comment type="catalytic activity">
    <reaction evidence="8">
        <text>dTTP + alpha-D-glucose 1-phosphate + H(+) = dTDP-alpha-D-glucose + diphosphate</text>
        <dbReference type="Rhea" id="RHEA:15225"/>
        <dbReference type="ChEBI" id="CHEBI:15378"/>
        <dbReference type="ChEBI" id="CHEBI:33019"/>
        <dbReference type="ChEBI" id="CHEBI:37568"/>
        <dbReference type="ChEBI" id="CHEBI:57477"/>
        <dbReference type="ChEBI" id="CHEBI:58601"/>
        <dbReference type="EC" id="2.7.7.24"/>
    </reaction>
</comment>
<dbReference type="InterPro" id="IPR005835">
    <property type="entry name" value="NTP_transferase_dom"/>
</dbReference>
<evidence type="ECO:0000256" key="3">
    <source>
        <dbReference type="ARBA" id="ARBA00012461"/>
    </source>
</evidence>
<dbReference type="Proteomes" id="UP000230922">
    <property type="component" value="Unassembled WGS sequence"/>
</dbReference>
<keyword evidence="5" id="KW-0548">Nucleotidyltransferase</keyword>
<protein>
    <recommendedName>
        <fullName evidence="3">glucose-1-phosphate thymidylyltransferase</fullName>
        <ecNumber evidence="3">2.7.7.24</ecNumber>
    </recommendedName>
</protein>
<feature type="domain" description="Nucleotidyl transferase" evidence="9">
    <location>
        <begin position="2"/>
        <end position="231"/>
    </location>
</feature>
<evidence type="ECO:0000313" key="11">
    <source>
        <dbReference type="Proteomes" id="UP000230922"/>
    </source>
</evidence>
<name>A0A2H0VE21_9BACT</name>
<dbReference type="GO" id="GO:0046872">
    <property type="term" value="F:metal ion binding"/>
    <property type="evidence" value="ECO:0007669"/>
    <property type="project" value="UniProtKB-KW"/>
</dbReference>
<dbReference type="Gene3D" id="3.90.550.10">
    <property type="entry name" value="Spore Coat Polysaccharide Biosynthesis Protein SpsA, Chain A"/>
    <property type="match status" value="1"/>
</dbReference>
<reference evidence="11" key="1">
    <citation type="submission" date="2017-09" db="EMBL/GenBank/DDBJ databases">
        <title>Depth-based differentiation of microbial function through sediment-hosted aquifers and enrichment of novel symbionts in the deep terrestrial subsurface.</title>
        <authorList>
            <person name="Probst A.J."/>
            <person name="Ladd B."/>
            <person name="Jarett J.K."/>
            <person name="Geller-Mcgrath D.E."/>
            <person name="Sieber C.M.K."/>
            <person name="Emerson J.B."/>
            <person name="Anantharaman K."/>
            <person name="Thomas B.C."/>
            <person name="Malmstrom R."/>
            <person name="Stieglmeier M."/>
            <person name="Klingl A."/>
            <person name="Woyke T."/>
            <person name="Ryan C.M."/>
            <person name="Banfield J.F."/>
        </authorList>
    </citation>
    <scope>NUCLEOTIDE SEQUENCE [LARGE SCALE GENOMIC DNA]</scope>
</reference>
<dbReference type="EC" id="2.7.7.24" evidence="3"/>
<evidence type="ECO:0000256" key="2">
    <source>
        <dbReference type="ARBA" id="ARBA00010480"/>
    </source>
</evidence>
<keyword evidence="10" id="KW-0946">Virion</keyword>